<dbReference type="GO" id="GO:0046872">
    <property type="term" value="F:metal ion binding"/>
    <property type="evidence" value="ECO:0007669"/>
    <property type="project" value="UniProtKB-KW"/>
</dbReference>
<dbReference type="SUPFAM" id="SSF53613">
    <property type="entry name" value="Ribokinase-like"/>
    <property type="match status" value="1"/>
</dbReference>
<evidence type="ECO:0000313" key="9">
    <source>
        <dbReference type="EMBL" id="KAF4512623.1"/>
    </source>
</evidence>
<dbReference type="InterPro" id="IPR015943">
    <property type="entry name" value="WD40/YVTN_repeat-like_dom_sf"/>
</dbReference>
<feature type="region of interest" description="Disordered" evidence="7">
    <location>
        <begin position="916"/>
        <end position="940"/>
    </location>
</feature>
<evidence type="ECO:0000256" key="3">
    <source>
        <dbReference type="ARBA" id="ARBA00023211"/>
    </source>
</evidence>
<dbReference type="InterPro" id="IPR011611">
    <property type="entry name" value="PfkB_dom"/>
</dbReference>
<organism evidence="9 10">
    <name type="scientific">Ophiocordyceps sinensis</name>
    <dbReference type="NCBI Taxonomy" id="72228"/>
    <lineage>
        <taxon>Eukaryota</taxon>
        <taxon>Fungi</taxon>
        <taxon>Dikarya</taxon>
        <taxon>Ascomycota</taxon>
        <taxon>Pezizomycotina</taxon>
        <taxon>Sordariomycetes</taxon>
        <taxon>Hypocreomycetidae</taxon>
        <taxon>Hypocreales</taxon>
        <taxon>Ophiocordycipitaceae</taxon>
        <taxon>Ophiocordyceps</taxon>
    </lineage>
</organism>
<dbReference type="InterPro" id="IPR029056">
    <property type="entry name" value="Ribokinase-like"/>
</dbReference>
<evidence type="ECO:0000256" key="4">
    <source>
        <dbReference type="ARBA" id="ARBA00023239"/>
    </source>
</evidence>
<keyword evidence="2" id="KW-0378">Hydrolase</keyword>
<dbReference type="PANTHER" id="PTHR42909:SF1">
    <property type="entry name" value="CARBOHYDRATE KINASE PFKB DOMAIN-CONTAINING PROTEIN"/>
    <property type="match status" value="1"/>
</dbReference>
<dbReference type="FunFam" id="2.130.10.10:FF:000549">
    <property type="entry name" value="Small nucleolar ribonucleoprotein complex subunit"/>
    <property type="match status" value="1"/>
</dbReference>
<keyword evidence="3" id="KW-0464">Manganese</keyword>
<dbReference type="Proteomes" id="UP000557566">
    <property type="component" value="Unassembled WGS sequence"/>
</dbReference>
<dbReference type="PANTHER" id="PTHR42909">
    <property type="entry name" value="ZGC:136858"/>
    <property type="match status" value="1"/>
</dbReference>
<dbReference type="OrthoDB" id="198885at2759"/>
<keyword evidence="10" id="KW-1185">Reference proteome</keyword>
<dbReference type="GO" id="GO:0004730">
    <property type="term" value="F:pseudouridylate synthase activity"/>
    <property type="evidence" value="ECO:0007669"/>
    <property type="project" value="InterPro"/>
</dbReference>
<feature type="compositionally biased region" description="Low complexity" evidence="7">
    <location>
        <begin position="820"/>
        <end position="834"/>
    </location>
</feature>
<protein>
    <recommendedName>
        <fullName evidence="8">Carbohydrate kinase PfkB domain-containing protein</fullName>
    </recommendedName>
</protein>
<accession>A0A8H4PYL3</accession>
<evidence type="ECO:0000256" key="5">
    <source>
        <dbReference type="ARBA" id="ARBA00023295"/>
    </source>
</evidence>
<name>A0A8H4PYL3_9HYPO</name>
<dbReference type="Gene3D" id="2.130.10.10">
    <property type="entry name" value="YVTN repeat-like/Quinoprotein amine dehydrogenase"/>
    <property type="match status" value="1"/>
</dbReference>
<evidence type="ECO:0000256" key="2">
    <source>
        <dbReference type="ARBA" id="ARBA00022801"/>
    </source>
</evidence>
<feature type="region of interest" description="Disordered" evidence="7">
    <location>
        <begin position="982"/>
        <end position="1021"/>
    </location>
</feature>
<dbReference type="CDD" id="cd01941">
    <property type="entry name" value="YeiC_kinase_like"/>
    <property type="match status" value="1"/>
</dbReference>
<dbReference type="InterPro" id="IPR007342">
    <property type="entry name" value="PsuG"/>
</dbReference>
<feature type="compositionally biased region" description="Polar residues" evidence="7">
    <location>
        <begin position="369"/>
        <end position="380"/>
    </location>
</feature>
<dbReference type="Gene3D" id="3.40.1790.10">
    <property type="entry name" value="Indigoidine synthase domain"/>
    <property type="match status" value="1"/>
</dbReference>
<dbReference type="SMART" id="SM00320">
    <property type="entry name" value="WD40"/>
    <property type="match status" value="3"/>
</dbReference>
<evidence type="ECO:0000259" key="8">
    <source>
        <dbReference type="Pfam" id="PF00294"/>
    </source>
</evidence>
<dbReference type="InterPro" id="IPR001680">
    <property type="entry name" value="WD40_rpt"/>
</dbReference>
<dbReference type="SUPFAM" id="SSF50978">
    <property type="entry name" value="WD40 repeat-like"/>
    <property type="match status" value="1"/>
</dbReference>
<feature type="repeat" description="WD" evidence="6">
    <location>
        <begin position="1363"/>
        <end position="1391"/>
    </location>
</feature>
<evidence type="ECO:0000313" key="10">
    <source>
        <dbReference type="Proteomes" id="UP000557566"/>
    </source>
</evidence>
<gene>
    <name evidence="9" type="ORF">G6O67_001738</name>
</gene>
<feature type="domain" description="Carbohydrate kinase PfkB" evidence="8">
    <location>
        <begin position="406"/>
        <end position="625"/>
    </location>
</feature>
<comment type="caution">
    <text evidence="9">The sequence shown here is derived from an EMBL/GenBank/DDBJ whole genome shotgun (WGS) entry which is preliminary data.</text>
</comment>
<dbReference type="Gene3D" id="3.40.1190.20">
    <property type="match status" value="1"/>
</dbReference>
<dbReference type="InterPro" id="IPR022830">
    <property type="entry name" value="Indigdn_synthA-like"/>
</dbReference>
<keyword evidence="1" id="KW-0479">Metal-binding</keyword>
<feature type="compositionally biased region" description="Low complexity" evidence="7">
    <location>
        <begin position="917"/>
        <end position="933"/>
    </location>
</feature>
<dbReference type="GO" id="GO:0016798">
    <property type="term" value="F:hydrolase activity, acting on glycosyl bonds"/>
    <property type="evidence" value="ECO:0007669"/>
    <property type="project" value="UniProtKB-KW"/>
</dbReference>
<feature type="region of interest" description="Disordered" evidence="7">
    <location>
        <begin position="815"/>
        <end position="836"/>
    </location>
</feature>
<sequence>MQTARPAIRLRLHAGSRRLAPPIRPSAPRAHGCGLEQPDCGSRWLSTGSPAAAALRGLLRVSDEVADAVKLNRPVVALESTIYTHGALGKDLAQQHLDLVRSRGGIPAVVAIVDGVPSVGVSAHDIARIMEDGSTMKASRRDIAYLAGMGLAGRKIHGGTTISGTTVLARLAGIRVFGTGGLGGVHRGGEDSMDVSADLTELGRTRLAVVCSGCKGFLDIPRTLEYLETQGCLVSTFADGRTGKVDFPAFWARESGTPSPSVVETEREAAAMIFAQERLGIESGMLFANPIPDEFAVPREEMRVAVEQAVQEAVDQGFTGSKNTPFILRRLRQLTGDRVVLANKALVAANITRATDVAVELSRMLQSAPGSQPVMSSTNGFHVASEKPQPQPQPLAAAAVDTKVDVLVAGAVAVDLSCDYTGTGSKAGEAAPQPHTSNPARIGQSIGGVGHNVALAAHLASRQARVRLCSVVGDDVAGSTVLSWLRESGLDATHVRRLDQQSHPGSRTAQYVAVNDGSGNLVMAMADMGILTEHGSPEHWEAAMAAMAPKWLVVDGNWTPRDIRLWIRAGRENKAQVAFEPVSVEKSRRLFGPHQTGAPKLGVFPHASVHLASPNVHELAAMYAAARDNGYLELGGWFDIIDSFGMRGARDRFIRQTSAELTDAGVPVQSVQLLPYIPTLLTKLGPKGVLLTTLLGRDDALLRDRDADEFILARAAVDHPSVGGIYMRLFPAVEEVREAVSVNGAGDTFLGVMVSGLAQGGRAERLVHVAQKGAVLSLKCRESVSPGLGQLEEQITRAVSRRCSPETMAAQAELWESGQDSSGSEHASDSGSDDVAARPEAAAGLYDKDSDEEELEELVLGSKTSFRESLFKYGDLFDDMGAGGGALEAAGGDAGGLEDVDDGDLFMFDTGAGRGGAKAAAPGPGQAAQGDAPAWEDSDDDGLTVSLASVARLRRLRVTEAEDAVSGTEYCTRLRQQFQRLHPAPAWAQQSDDRPVKRRRRSSAASESSSGDDDDGSDVSAQPLEAFLGDVNRLAGLGGPKRRGLRPEVLAIQRTREILDTHKLSVECLSFHPEYPVLLSASAASVLFLHHIAPDAHPPNPRLTSVQVRQVDVRCAEFLYPRGDKIIFAGRRRYFHHWDLASGVVQKTTQVLGHHGEHKSMEHFKLSPCGRYMAIRASGRKGGGVVNVLSVASMQWVAAARLQSHNGLADFAWWSTGDGLTILGKDGLVGEYSMESQRFTAVWHDDGCVGAIVLALGGHGGPTALGEDRWVAVGSNSGITNIYERRDLLVPGAEGEPVVKERPTPRRVLDQLVTPITVLAFSPDGQLLAFGSRAQKDALRLVHLPSCTVYRNWPTQQTPLGRITAVAFGRGSDLLAVGNDVGKIRLWTIQN</sequence>
<dbReference type="Pfam" id="PF00294">
    <property type="entry name" value="PfkB"/>
    <property type="match status" value="2"/>
</dbReference>
<evidence type="ECO:0000256" key="6">
    <source>
        <dbReference type="PROSITE-ProRule" id="PRU00221"/>
    </source>
</evidence>
<evidence type="ECO:0000256" key="1">
    <source>
        <dbReference type="ARBA" id="ARBA00022723"/>
    </source>
</evidence>
<feature type="domain" description="Carbohydrate kinase PfkB" evidence="8">
    <location>
        <begin position="736"/>
        <end position="783"/>
    </location>
</feature>
<keyword evidence="4" id="KW-0456">Lyase</keyword>
<dbReference type="GO" id="GO:0005737">
    <property type="term" value="C:cytoplasm"/>
    <property type="evidence" value="ECO:0007669"/>
    <property type="project" value="TreeGrafter"/>
</dbReference>
<proteinExistence type="predicted"/>
<dbReference type="InterPro" id="IPR036322">
    <property type="entry name" value="WD40_repeat_dom_sf"/>
</dbReference>
<dbReference type="Pfam" id="PF04227">
    <property type="entry name" value="Indigoidine_A"/>
    <property type="match status" value="1"/>
</dbReference>
<dbReference type="EMBL" id="JAAVMX010000002">
    <property type="protein sequence ID" value="KAF4512623.1"/>
    <property type="molecule type" value="Genomic_DNA"/>
</dbReference>
<keyword evidence="5" id="KW-0326">Glycosidase</keyword>
<evidence type="ECO:0000256" key="7">
    <source>
        <dbReference type="SAM" id="MobiDB-lite"/>
    </source>
</evidence>
<feature type="region of interest" description="Disordered" evidence="7">
    <location>
        <begin position="369"/>
        <end position="392"/>
    </location>
</feature>
<dbReference type="PROSITE" id="PS50082">
    <property type="entry name" value="WD_REPEATS_2"/>
    <property type="match status" value="1"/>
</dbReference>
<dbReference type="SUPFAM" id="SSF110581">
    <property type="entry name" value="Indigoidine synthase A-like"/>
    <property type="match status" value="1"/>
</dbReference>
<keyword evidence="6" id="KW-0853">WD repeat</keyword>
<reference evidence="9 10" key="1">
    <citation type="journal article" date="2020" name="Genome Biol. Evol.">
        <title>A new high-quality draft genome assembly of the Chinese cordyceps Ophiocordyceps sinensis.</title>
        <authorList>
            <person name="Shu R."/>
            <person name="Zhang J."/>
            <person name="Meng Q."/>
            <person name="Zhang H."/>
            <person name="Zhou G."/>
            <person name="Li M."/>
            <person name="Wu P."/>
            <person name="Zhao Y."/>
            <person name="Chen C."/>
            <person name="Qin Q."/>
        </authorList>
    </citation>
    <scope>NUCLEOTIDE SEQUENCE [LARGE SCALE GENOMIC DNA]</scope>
    <source>
        <strain evidence="9 10">IOZ07</strain>
    </source>
</reference>